<proteinExistence type="predicted"/>
<gene>
    <name evidence="1" type="ORF">GCM10009789_40280</name>
</gene>
<organism evidence="1 2">
    <name type="scientific">Kribbella sancticallisti</name>
    <dbReference type="NCBI Taxonomy" id="460087"/>
    <lineage>
        <taxon>Bacteria</taxon>
        <taxon>Bacillati</taxon>
        <taxon>Actinomycetota</taxon>
        <taxon>Actinomycetes</taxon>
        <taxon>Propionibacteriales</taxon>
        <taxon>Kribbellaceae</taxon>
        <taxon>Kribbella</taxon>
    </lineage>
</organism>
<evidence type="ECO:0000313" key="2">
    <source>
        <dbReference type="Proteomes" id="UP001500393"/>
    </source>
</evidence>
<accession>A0ABN2DPN3</accession>
<protein>
    <submittedName>
        <fullName evidence="1">Uncharacterized protein</fullName>
    </submittedName>
</protein>
<keyword evidence="2" id="KW-1185">Reference proteome</keyword>
<sequence>MTLADMYGPGLHHPDLAHPRPAVGWRLLQVDPVEAASHREMAPRGVNDRAAISDGGCVTCSSTRTARAIPRLDEPVPFDAWSRQVGELDAWIREGGEWIGRVKAARR</sequence>
<comment type="caution">
    <text evidence="1">The sequence shown here is derived from an EMBL/GenBank/DDBJ whole genome shotgun (WGS) entry which is preliminary data.</text>
</comment>
<dbReference type="Proteomes" id="UP001500393">
    <property type="component" value="Unassembled WGS sequence"/>
</dbReference>
<dbReference type="EMBL" id="BAAAOS010000022">
    <property type="protein sequence ID" value="GAA1582459.1"/>
    <property type="molecule type" value="Genomic_DNA"/>
</dbReference>
<evidence type="ECO:0000313" key="1">
    <source>
        <dbReference type="EMBL" id="GAA1582459.1"/>
    </source>
</evidence>
<name>A0ABN2DPN3_9ACTN</name>
<reference evidence="1 2" key="1">
    <citation type="journal article" date="2019" name="Int. J. Syst. Evol. Microbiol.">
        <title>The Global Catalogue of Microorganisms (GCM) 10K type strain sequencing project: providing services to taxonomists for standard genome sequencing and annotation.</title>
        <authorList>
            <consortium name="The Broad Institute Genomics Platform"/>
            <consortium name="The Broad Institute Genome Sequencing Center for Infectious Disease"/>
            <person name="Wu L."/>
            <person name="Ma J."/>
        </authorList>
    </citation>
    <scope>NUCLEOTIDE SEQUENCE [LARGE SCALE GENOMIC DNA]</scope>
    <source>
        <strain evidence="1 2">JCM 14969</strain>
    </source>
</reference>